<keyword evidence="1" id="KW-1133">Transmembrane helix</keyword>
<gene>
    <name evidence="2" type="ORF">UV73_C0012G0008</name>
</gene>
<name>A0A0G1DDK5_9BACT</name>
<comment type="caution">
    <text evidence="2">The sequence shown here is derived from an EMBL/GenBank/DDBJ whole genome shotgun (WGS) entry which is preliminary data.</text>
</comment>
<accession>A0A0G1DDK5</accession>
<organism evidence="2 3">
    <name type="scientific">Candidatus Gottesmanbacteria bacterium GW2011_GWA2_43_14</name>
    <dbReference type="NCBI Taxonomy" id="1618443"/>
    <lineage>
        <taxon>Bacteria</taxon>
        <taxon>Candidatus Gottesmaniibacteriota</taxon>
    </lineage>
</organism>
<reference evidence="2 3" key="1">
    <citation type="journal article" date="2015" name="Nature">
        <title>rRNA introns, odd ribosomes, and small enigmatic genomes across a large radiation of phyla.</title>
        <authorList>
            <person name="Brown C.T."/>
            <person name="Hug L.A."/>
            <person name="Thomas B.C."/>
            <person name="Sharon I."/>
            <person name="Castelle C.J."/>
            <person name="Singh A."/>
            <person name="Wilkins M.J."/>
            <person name="Williams K.H."/>
            <person name="Banfield J.F."/>
        </authorList>
    </citation>
    <scope>NUCLEOTIDE SEQUENCE [LARGE SCALE GENOMIC DNA]</scope>
</reference>
<feature type="transmembrane region" description="Helical" evidence="1">
    <location>
        <begin position="6"/>
        <end position="23"/>
    </location>
</feature>
<evidence type="ECO:0000256" key="1">
    <source>
        <dbReference type="SAM" id="Phobius"/>
    </source>
</evidence>
<sequence length="230" mass="25176">MKKLLIFLLVDLIIGIALVFFLMRPKTLGIRYTAEDLSSVKAKLNVTTEALPTNTPLGQTLLVTGGHPVDATFTSQELTALVDNRHNDYAYFPFRNVQIRIVSDGSVEGSATVSYQDAVNYLVSLGIAQADISEGVNKFKIPKTNLPVYLKVSGSIENNQSLIKIHGAKIANISIPQKYITEYSPALLNLIDDVIADRQPSVDIYKLGVENGQVRFQGTAPDKEQAVRGN</sequence>
<dbReference type="Proteomes" id="UP000034894">
    <property type="component" value="Unassembled WGS sequence"/>
</dbReference>
<keyword evidence="1" id="KW-0472">Membrane</keyword>
<keyword evidence="1" id="KW-0812">Transmembrane</keyword>
<evidence type="ECO:0000313" key="2">
    <source>
        <dbReference type="EMBL" id="KKS95980.1"/>
    </source>
</evidence>
<dbReference type="AlphaFoldDB" id="A0A0G1DDK5"/>
<evidence type="ECO:0000313" key="3">
    <source>
        <dbReference type="Proteomes" id="UP000034894"/>
    </source>
</evidence>
<protein>
    <submittedName>
        <fullName evidence="2">Uncharacterized protein</fullName>
    </submittedName>
</protein>
<proteinExistence type="predicted"/>
<dbReference type="EMBL" id="LCFP01000012">
    <property type="protein sequence ID" value="KKS95980.1"/>
    <property type="molecule type" value="Genomic_DNA"/>
</dbReference>